<sequence>MSDLNVISGDIIKAAIEVHKELGPGLLESVYRKCLAKVLRDMGYEVDEEIYLPLTFRGSVVEENAYRIDLLVNKSVIVEVKSVGELKPLFSKQTGTYLKLMDLQLGLLINFNVSLLKDGIKRIVNNFEQ</sequence>
<proteinExistence type="predicted"/>
<dbReference type="NCBIfam" id="TIGR04256">
    <property type="entry name" value="GxxExxY"/>
    <property type="match status" value="1"/>
</dbReference>
<dbReference type="AlphaFoldDB" id="A0A6C2TXL0"/>
<dbReference type="InterPro" id="IPR026350">
    <property type="entry name" value="GxxExxY"/>
</dbReference>
<evidence type="ECO:0008006" key="3">
    <source>
        <dbReference type="Google" id="ProtNLM"/>
    </source>
</evidence>
<protein>
    <recommendedName>
        <fullName evidence="3">GxxExxY protein</fullName>
    </recommendedName>
</protein>
<reference evidence="1 2" key="1">
    <citation type="submission" date="2019-04" db="EMBL/GenBank/DDBJ databases">
        <authorList>
            <person name="Van Vliet M D."/>
        </authorList>
    </citation>
    <scope>NUCLEOTIDE SEQUENCE [LARGE SCALE GENOMIC DNA]</scope>
    <source>
        <strain evidence="1 2">F1</strain>
    </source>
</reference>
<organism evidence="1 2">
    <name type="scientific">Pontiella desulfatans</name>
    <dbReference type="NCBI Taxonomy" id="2750659"/>
    <lineage>
        <taxon>Bacteria</taxon>
        <taxon>Pseudomonadati</taxon>
        <taxon>Kiritimatiellota</taxon>
        <taxon>Kiritimatiellia</taxon>
        <taxon>Kiritimatiellales</taxon>
        <taxon>Pontiellaceae</taxon>
        <taxon>Pontiella</taxon>
    </lineage>
</organism>
<dbReference type="Pfam" id="PF13366">
    <property type="entry name" value="PDDEXK_3"/>
    <property type="match status" value="1"/>
</dbReference>
<dbReference type="Proteomes" id="UP000366872">
    <property type="component" value="Unassembled WGS sequence"/>
</dbReference>
<dbReference type="EMBL" id="CAAHFG010000001">
    <property type="protein sequence ID" value="VGO12448.1"/>
    <property type="molecule type" value="Genomic_DNA"/>
</dbReference>
<keyword evidence="2" id="KW-1185">Reference proteome</keyword>
<name>A0A6C2TXL0_PONDE</name>
<dbReference type="RefSeq" id="WP_136078113.1">
    <property type="nucleotide sequence ID" value="NZ_CAAHFG010000001.1"/>
</dbReference>
<gene>
    <name evidence="1" type="ORF">PDESU_01001</name>
</gene>
<evidence type="ECO:0000313" key="2">
    <source>
        <dbReference type="Proteomes" id="UP000366872"/>
    </source>
</evidence>
<accession>A0A6C2TXL0</accession>
<evidence type="ECO:0000313" key="1">
    <source>
        <dbReference type="EMBL" id="VGO12448.1"/>
    </source>
</evidence>